<keyword evidence="5" id="KW-1133">Transmembrane helix</keyword>
<dbReference type="InterPro" id="IPR019931">
    <property type="entry name" value="LPXTG_anchor"/>
</dbReference>
<dbReference type="Pfam" id="PF17802">
    <property type="entry name" value="SpaA"/>
    <property type="match status" value="1"/>
</dbReference>
<dbReference type="InterPro" id="IPR013783">
    <property type="entry name" value="Ig-like_fold"/>
</dbReference>
<accession>A0A4R3ZAM1</accession>
<comment type="caution">
    <text evidence="9">The sequence shown here is derived from an EMBL/GenBank/DDBJ whole genome shotgun (WGS) entry which is preliminary data.</text>
</comment>
<dbReference type="Gene3D" id="2.60.40.10">
    <property type="entry name" value="Immunoglobulins"/>
    <property type="match status" value="1"/>
</dbReference>
<dbReference type="NCBIfam" id="TIGR01167">
    <property type="entry name" value="LPXTG_anchor"/>
    <property type="match status" value="1"/>
</dbReference>
<keyword evidence="5" id="KW-0472">Membrane</keyword>
<dbReference type="NCBIfam" id="TIGR04226">
    <property type="entry name" value="RrgB_K2N_iso_D2"/>
    <property type="match status" value="1"/>
</dbReference>
<sequence>MKKRRIIKSIFASMLAIIMVLSLTSIVSAADPKATLTINNTVAGKTVDLYQVFSAIKNGTSVSYTLNTQYKPFFTSAANNKYGCSGKEGQTLSDAAYNYVANLSDNGKVDFAKEILKWSLDSANKVGKYNDIEIETAEPSTSVSVQDYGFYLVYLKGASDITTSITGVTEYSPAILVNVTKTNVGINMKSSYPTVDKTIGNENHGEAAIGDEITYTLTSYVPDMTGYSSYTFKFKDTLSEGLTFKEIKSVMVDSSNLNADTTGTAGYTQSIDTNNILTIEINNFINYKSNVGDKIVVTYTATLNENALVGTNANNNSAVIEYSNDPSDVTKTDTSTPDIVPVYSFDFIINKYYMNESNQKTALSGAKFKLYKDQECTDDNEVKLVQVDAGNADNDAVYRVAKIDENGVDVISPANGKIHIKGLDANVKYYLKEIEAPTNYNLLFEPIEITIVPTYTYDKLDSYKAEYIYNDATSESDNIENLAPIINVENKTGKELPNTGGMGTVIFTVGGLAIIGIMVGFSVMSKKKKKM</sequence>
<keyword evidence="10" id="KW-1185">Reference proteome</keyword>
<gene>
    <name evidence="9" type="ORF">EDD60_102191</name>
</gene>
<dbReference type="Proteomes" id="UP000295515">
    <property type="component" value="Unassembled WGS sequence"/>
</dbReference>
<feature type="domain" description="Gram-positive cocci surface proteins LPxTG" evidence="7">
    <location>
        <begin position="489"/>
        <end position="530"/>
    </location>
</feature>
<feature type="domain" description="SpaA-like prealbumin fold" evidence="8">
    <location>
        <begin position="356"/>
        <end position="451"/>
    </location>
</feature>
<feature type="transmembrane region" description="Helical" evidence="5">
    <location>
        <begin position="501"/>
        <end position="524"/>
    </location>
</feature>
<dbReference type="EMBL" id="SMCQ01000002">
    <property type="protein sequence ID" value="TCW02226.1"/>
    <property type="molecule type" value="Genomic_DNA"/>
</dbReference>
<keyword evidence="3 6" id="KW-0732">Signal</keyword>
<keyword evidence="1" id="KW-0134">Cell wall</keyword>
<dbReference type="NCBIfam" id="NF033902">
    <property type="entry name" value="iso_D2_wall_anc"/>
    <property type="match status" value="1"/>
</dbReference>
<proteinExistence type="predicted"/>
<keyword evidence="4" id="KW-0572">Peptidoglycan-anchor</keyword>
<dbReference type="Pfam" id="PF00746">
    <property type="entry name" value="Gram_pos_anchor"/>
    <property type="match status" value="1"/>
</dbReference>
<evidence type="ECO:0000256" key="3">
    <source>
        <dbReference type="ARBA" id="ARBA00022729"/>
    </source>
</evidence>
<evidence type="ECO:0000256" key="1">
    <source>
        <dbReference type="ARBA" id="ARBA00022512"/>
    </source>
</evidence>
<dbReference type="InterPro" id="IPR048052">
    <property type="entry name" value="FM1-like"/>
</dbReference>
<evidence type="ECO:0000259" key="8">
    <source>
        <dbReference type="Pfam" id="PF17802"/>
    </source>
</evidence>
<feature type="signal peptide" evidence="6">
    <location>
        <begin position="1"/>
        <end position="29"/>
    </location>
</feature>
<organism evidence="9 10">
    <name type="scientific">Longibaculum muris</name>
    <dbReference type="NCBI Taxonomy" id="1796628"/>
    <lineage>
        <taxon>Bacteria</taxon>
        <taxon>Bacillati</taxon>
        <taxon>Bacillota</taxon>
        <taxon>Erysipelotrichia</taxon>
        <taxon>Erysipelotrichales</taxon>
        <taxon>Coprobacillaceae</taxon>
        <taxon>Longibaculum</taxon>
    </lineage>
</organism>
<evidence type="ECO:0000313" key="9">
    <source>
        <dbReference type="EMBL" id="TCW02226.1"/>
    </source>
</evidence>
<dbReference type="Gene3D" id="2.60.40.740">
    <property type="match status" value="1"/>
</dbReference>
<dbReference type="GeneID" id="98914428"/>
<keyword evidence="2" id="KW-0964">Secreted</keyword>
<evidence type="ECO:0000313" key="10">
    <source>
        <dbReference type="Proteomes" id="UP000295515"/>
    </source>
</evidence>
<dbReference type="InterPro" id="IPR026466">
    <property type="entry name" value="Fim_isopep_form_D2_dom"/>
</dbReference>
<dbReference type="AlphaFoldDB" id="A0A4R3ZAM1"/>
<evidence type="ECO:0000256" key="2">
    <source>
        <dbReference type="ARBA" id="ARBA00022525"/>
    </source>
</evidence>
<name>A0A4R3ZAM1_9FIRM</name>
<feature type="chain" id="PRO_5020384574" evidence="6">
    <location>
        <begin position="30"/>
        <end position="531"/>
    </location>
</feature>
<reference evidence="9 10" key="1">
    <citation type="submission" date="2019-03" db="EMBL/GenBank/DDBJ databases">
        <title>Genomic Encyclopedia of Type Strains, Phase IV (KMG-IV): sequencing the most valuable type-strain genomes for metagenomic binning, comparative biology and taxonomic classification.</title>
        <authorList>
            <person name="Goeker M."/>
        </authorList>
    </citation>
    <scope>NUCLEOTIDE SEQUENCE [LARGE SCALE GENOMIC DNA]</scope>
    <source>
        <strain evidence="9 10">DSM 29487</strain>
    </source>
</reference>
<evidence type="ECO:0000256" key="6">
    <source>
        <dbReference type="SAM" id="SignalP"/>
    </source>
</evidence>
<evidence type="ECO:0000256" key="4">
    <source>
        <dbReference type="ARBA" id="ARBA00023088"/>
    </source>
</evidence>
<evidence type="ECO:0000256" key="5">
    <source>
        <dbReference type="SAM" id="Phobius"/>
    </source>
</evidence>
<dbReference type="RefSeq" id="WP_066446523.1">
    <property type="nucleotide sequence ID" value="NZ_JANKBF010000003.1"/>
</dbReference>
<protein>
    <submittedName>
        <fullName evidence="9">LPXTG-motif cell wall-anchored protein/fimbrial isopeptide formation D2 family protein</fullName>
    </submittedName>
</protein>
<keyword evidence="5" id="KW-0812">Transmembrane</keyword>
<dbReference type="InterPro" id="IPR041033">
    <property type="entry name" value="SpaA_PFL_dom_1"/>
</dbReference>
<evidence type="ECO:0000259" key="7">
    <source>
        <dbReference type="Pfam" id="PF00746"/>
    </source>
</evidence>